<feature type="compositionally biased region" description="Basic and acidic residues" evidence="1">
    <location>
        <begin position="38"/>
        <end position="47"/>
    </location>
</feature>
<evidence type="ECO:0000313" key="3">
    <source>
        <dbReference type="Proteomes" id="UP000600918"/>
    </source>
</evidence>
<dbReference type="Proteomes" id="UP000600918">
    <property type="component" value="Unassembled WGS sequence"/>
</dbReference>
<comment type="caution">
    <text evidence="2">The sequence shown here is derived from an EMBL/GenBank/DDBJ whole genome shotgun (WGS) entry which is preliminary data.</text>
</comment>
<protein>
    <submittedName>
        <fullName evidence="2">Uncharacterized protein</fullName>
    </submittedName>
</protein>
<sequence>MPSVKEGSSLDDFLTPNCGIVNGKTFSKRNCKVELGMLHREADGKDRQRGRKVSSDSDGDGGGDGDDGGGGVGSRSGGGGGGGGGGIGR</sequence>
<organism evidence="2 3">
    <name type="scientific">Vespula pensylvanica</name>
    <name type="common">Western yellow jacket</name>
    <name type="synonym">Wasp</name>
    <dbReference type="NCBI Taxonomy" id="30213"/>
    <lineage>
        <taxon>Eukaryota</taxon>
        <taxon>Metazoa</taxon>
        <taxon>Ecdysozoa</taxon>
        <taxon>Arthropoda</taxon>
        <taxon>Hexapoda</taxon>
        <taxon>Insecta</taxon>
        <taxon>Pterygota</taxon>
        <taxon>Neoptera</taxon>
        <taxon>Endopterygota</taxon>
        <taxon>Hymenoptera</taxon>
        <taxon>Apocrita</taxon>
        <taxon>Aculeata</taxon>
        <taxon>Vespoidea</taxon>
        <taxon>Vespidae</taxon>
        <taxon>Vespinae</taxon>
        <taxon>Vespula</taxon>
    </lineage>
</organism>
<accession>A0A834KCU4</accession>
<feature type="compositionally biased region" description="Acidic residues" evidence="1">
    <location>
        <begin position="57"/>
        <end position="67"/>
    </location>
</feature>
<evidence type="ECO:0000313" key="2">
    <source>
        <dbReference type="EMBL" id="KAF7404421.1"/>
    </source>
</evidence>
<feature type="compositionally biased region" description="Gly residues" evidence="1">
    <location>
        <begin position="68"/>
        <end position="89"/>
    </location>
</feature>
<dbReference type="EMBL" id="JACSDY010000016">
    <property type="protein sequence ID" value="KAF7404421.1"/>
    <property type="molecule type" value="Genomic_DNA"/>
</dbReference>
<name>A0A834KCU4_VESPE</name>
<evidence type="ECO:0000256" key="1">
    <source>
        <dbReference type="SAM" id="MobiDB-lite"/>
    </source>
</evidence>
<proteinExistence type="predicted"/>
<gene>
    <name evidence="2" type="ORF">H0235_015115</name>
</gene>
<reference evidence="2" key="1">
    <citation type="journal article" date="2020" name="G3 (Bethesda)">
        <title>High-Quality Assemblies for Three Invasive Social Wasps from the &lt;i&gt;Vespula&lt;/i&gt; Genus.</title>
        <authorList>
            <person name="Harrop T.W.R."/>
            <person name="Guhlin J."/>
            <person name="McLaughlin G.M."/>
            <person name="Permina E."/>
            <person name="Stockwell P."/>
            <person name="Gilligan J."/>
            <person name="Le Lec M.F."/>
            <person name="Gruber M.A.M."/>
            <person name="Quinn O."/>
            <person name="Lovegrove M."/>
            <person name="Duncan E.J."/>
            <person name="Remnant E.J."/>
            <person name="Van Eeckhoven J."/>
            <person name="Graham B."/>
            <person name="Knapp R.A."/>
            <person name="Langford K.W."/>
            <person name="Kronenberg Z."/>
            <person name="Press M.O."/>
            <person name="Eacker S.M."/>
            <person name="Wilson-Rankin E.E."/>
            <person name="Purcell J."/>
            <person name="Lester P.J."/>
            <person name="Dearden P.K."/>
        </authorList>
    </citation>
    <scope>NUCLEOTIDE SEQUENCE</scope>
    <source>
        <strain evidence="2">Volc-1</strain>
    </source>
</reference>
<dbReference type="AlphaFoldDB" id="A0A834KCU4"/>
<feature type="region of interest" description="Disordered" evidence="1">
    <location>
        <begin position="38"/>
        <end position="89"/>
    </location>
</feature>
<keyword evidence="3" id="KW-1185">Reference proteome</keyword>